<name>A0ABU6YZM0_9FABA</name>
<dbReference type="EMBL" id="JASCZI010271863">
    <property type="protein sequence ID" value="MED6215802.1"/>
    <property type="molecule type" value="Genomic_DNA"/>
</dbReference>
<gene>
    <name evidence="2" type="ORF">PIB30_001419</name>
</gene>
<comment type="caution">
    <text evidence="2">The sequence shown here is derived from an EMBL/GenBank/DDBJ whole genome shotgun (WGS) entry which is preliminary data.</text>
</comment>
<dbReference type="PANTHER" id="PTHR33223">
    <property type="entry name" value="CCHC-TYPE DOMAIN-CONTAINING PROTEIN"/>
    <property type="match status" value="1"/>
</dbReference>
<protein>
    <recommendedName>
        <fullName evidence="4">Retrotransposon gag domain-containing protein</fullName>
    </recommendedName>
</protein>
<sequence length="287" mass="31980">MNYDGSTDPYVHLNDFEHRMICDGAINEVKCRAFPVALTGLAAQWFTSLPADGLVDGVASLCLTNGLANYDFRRQLTTKPVWTRKEMQTKAKEFIHHEEVNRVAAATKSQQTQTASWGNASSAHLRDNQRDQVHIGNPKFAKQKYDQYTPLIASITEGYGHKTQDCYDLKDAIEQAIREGKLGEFIQVIREPRNIGRERSEGPETRNPLNLKDTDETMPIVPVITGANHTEKSKSAHKKDLKILPTVRSAPPQLPTITFNNKDFEHGMADSDAPMVISAGVGPVIVR</sequence>
<feature type="compositionally biased region" description="Low complexity" evidence="1">
    <location>
        <begin position="105"/>
        <end position="116"/>
    </location>
</feature>
<evidence type="ECO:0000313" key="2">
    <source>
        <dbReference type="EMBL" id="MED6215802.1"/>
    </source>
</evidence>
<evidence type="ECO:0000313" key="3">
    <source>
        <dbReference type="Proteomes" id="UP001341840"/>
    </source>
</evidence>
<accession>A0ABU6YZM0</accession>
<organism evidence="2 3">
    <name type="scientific">Stylosanthes scabra</name>
    <dbReference type="NCBI Taxonomy" id="79078"/>
    <lineage>
        <taxon>Eukaryota</taxon>
        <taxon>Viridiplantae</taxon>
        <taxon>Streptophyta</taxon>
        <taxon>Embryophyta</taxon>
        <taxon>Tracheophyta</taxon>
        <taxon>Spermatophyta</taxon>
        <taxon>Magnoliopsida</taxon>
        <taxon>eudicotyledons</taxon>
        <taxon>Gunneridae</taxon>
        <taxon>Pentapetalae</taxon>
        <taxon>rosids</taxon>
        <taxon>fabids</taxon>
        <taxon>Fabales</taxon>
        <taxon>Fabaceae</taxon>
        <taxon>Papilionoideae</taxon>
        <taxon>50 kb inversion clade</taxon>
        <taxon>dalbergioids sensu lato</taxon>
        <taxon>Dalbergieae</taxon>
        <taxon>Pterocarpus clade</taxon>
        <taxon>Stylosanthes</taxon>
    </lineage>
</organism>
<evidence type="ECO:0008006" key="4">
    <source>
        <dbReference type="Google" id="ProtNLM"/>
    </source>
</evidence>
<keyword evidence="3" id="KW-1185">Reference proteome</keyword>
<dbReference type="PANTHER" id="PTHR33223:SF10">
    <property type="entry name" value="AMINOTRANSFERASE-LIKE PLANT MOBILE DOMAIN-CONTAINING PROTEIN"/>
    <property type="match status" value="1"/>
</dbReference>
<evidence type="ECO:0000256" key="1">
    <source>
        <dbReference type="SAM" id="MobiDB-lite"/>
    </source>
</evidence>
<dbReference type="Proteomes" id="UP001341840">
    <property type="component" value="Unassembled WGS sequence"/>
</dbReference>
<reference evidence="2 3" key="1">
    <citation type="journal article" date="2023" name="Plants (Basel)">
        <title>Bridging the Gap: Combining Genomics and Transcriptomics Approaches to Understand Stylosanthes scabra, an Orphan Legume from the Brazilian Caatinga.</title>
        <authorList>
            <person name="Ferreira-Neto J.R.C."/>
            <person name="da Silva M.D."/>
            <person name="Binneck E."/>
            <person name="de Melo N.F."/>
            <person name="da Silva R.H."/>
            <person name="de Melo A.L.T.M."/>
            <person name="Pandolfi V."/>
            <person name="Bustamante F.O."/>
            <person name="Brasileiro-Vidal A.C."/>
            <person name="Benko-Iseppon A.M."/>
        </authorList>
    </citation>
    <scope>NUCLEOTIDE SEQUENCE [LARGE SCALE GENOMIC DNA]</scope>
    <source>
        <tissue evidence="2">Leaves</tissue>
    </source>
</reference>
<proteinExistence type="predicted"/>
<feature type="region of interest" description="Disordered" evidence="1">
    <location>
        <begin position="105"/>
        <end position="127"/>
    </location>
</feature>